<dbReference type="InterPro" id="IPR039426">
    <property type="entry name" value="TonB-dep_rcpt-like"/>
</dbReference>
<proteinExistence type="inferred from homology"/>
<comment type="subcellular location">
    <subcellularLocation>
        <location evidence="1 11">Cell outer membrane</location>
        <topology evidence="1 11">Multi-pass membrane protein</topology>
    </subcellularLocation>
</comment>
<keyword evidence="6" id="KW-0408">Iron</keyword>
<evidence type="ECO:0000256" key="9">
    <source>
        <dbReference type="ARBA" id="ARBA00023136"/>
    </source>
</evidence>
<keyword evidence="3 11" id="KW-1134">Transmembrane beta strand</keyword>
<sequence length="806" mass="87482">MSIQYRRAAARGLLNAALLAGTALASPVLADDGDKPRSGEGQVVLASADLGYQGSVESVLVTARHVQEDVQHVPVAVDVLNSVQIEKTGQFTINQLQISVPSLYAATSNARNAAVNIRGLGSNTTIANDGLENGVGFYIDGVYYGRVGLSQFDLLDLEQVEVLHGPQGTLFGKNTTAGALNITTRKPTTTPEAQFVLQGGDFGFYQGAGSVSGGLLDDKLAGRLSFGYTSRGGYVKNITLHTNVRDYVNSSVRGQLLGNFTENLELRFIADFQRQVAHTASTDDGVVTTYDNGAPVADNIITKAARFGYTLPTNSVWSRITDVNSPVQANMEQWGVSLQADWKIAGGTLTSITAYRAWNWYPLNDSDGTPLSAITLSHIVDHQQQFSQELRYAGEVSNDIDYQAGLYYFWQIVDGYTQFKYGKDAPLFYFPAVNPIYTAALSGYHTGAVSNPQTRSYAAFGQANWHITPELTLTGGLRYTYEDKNGIYDNRVLEAADISGFTPAQQATILAVRANFSRVWGYSSSLHNGNLSSLVTLAYQIDPDVLTYATWSQGEKSGGLNLANLPTTLTDPRVKPEKVDNYELGLKSKLFDGSLVANLAAYWTEVGDYQTLVYSLQPPYQSAINNIPRVRSRGFETSFLWAPLDKVGIGLGTAYTDATYLSYQTGPTPAERGPLATFPFTDLSGKPLASVSKWVITATIDAAQSLGLNGPSGIGPLEAYVHADTRYQSSLYTNASDSRYSRVPAYDLTNLRIGLRTEDSGWDLSLFSNNLLNQRYYLSRSLATTGLITGLAGDPRNSGITLRIKY</sequence>
<keyword evidence="5 11" id="KW-0812">Transmembrane</keyword>
<feature type="domain" description="TonB-dependent receptor-like beta-barrel" evidence="14">
    <location>
        <begin position="280"/>
        <end position="771"/>
    </location>
</feature>
<evidence type="ECO:0000313" key="16">
    <source>
        <dbReference type="EMBL" id="NIK88779.1"/>
    </source>
</evidence>
<keyword evidence="16" id="KW-0675">Receptor</keyword>
<evidence type="ECO:0000256" key="2">
    <source>
        <dbReference type="ARBA" id="ARBA00022448"/>
    </source>
</evidence>
<keyword evidence="8 12" id="KW-0798">TonB box</keyword>
<evidence type="ECO:0000259" key="15">
    <source>
        <dbReference type="Pfam" id="PF07715"/>
    </source>
</evidence>
<feature type="chain" id="PRO_5032737553" evidence="13">
    <location>
        <begin position="26"/>
        <end position="806"/>
    </location>
</feature>
<gene>
    <name evidence="16" type="ORF">FHS83_002097</name>
</gene>
<dbReference type="Pfam" id="PF07715">
    <property type="entry name" value="Plug"/>
    <property type="match status" value="1"/>
</dbReference>
<keyword evidence="4" id="KW-0410">Iron transport</keyword>
<dbReference type="PROSITE" id="PS52016">
    <property type="entry name" value="TONB_DEPENDENT_REC_3"/>
    <property type="match status" value="1"/>
</dbReference>
<dbReference type="RefSeq" id="WP_167082925.1">
    <property type="nucleotide sequence ID" value="NZ_BAAADC010000001.1"/>
</dbReference>
<dbReference type="Proteomes" id="UP000570514">
    <property type="component" value="Unassembled WGS sequence"/>
</dbReference>
<dbReference type="EMBL" id="JAASRM010000001">
    <property type="protein sequence ID" value="NIK88779.1"/>
    <property type="molecule type" value="Genomic_DNA"/>
</dbReference>
<dbReference type="InterPro" id="IPR000531">
    <property type="entry name" value="Beta-barrel_TonB"/>
</dbReference>
<feature type="domain" description="TonB-dependent receptor plug" evidence="15">
    <location>
        <begin position="70"/>
        <end position="179"/>
    </location>
</feature>
<evidence type="ECO:0000256" key="1">
    <source>
        <dbReference type="ARBA" id="ARBA00004571"/>
    </source>
</evidence>
<reference evidence="16 17" key="1">
    <citation type="submission" date="2020-03" db="EMBL/GenBank/DDBJ databases">
        <title>Genomic Encyclopedia of Type Strains, Phase IV (KMG-IV): sequencing the most valuable type-strain genomes for metagenomic binning, comparative biology and taxonomic classification.</title>
        <authorList>
            <person name="Goeker M."/>
        </authorList>
    </citation>
    <scope>NUCLEOTIDE SEQUENCE [LARGE SCALE GENOMIC DNA]</scope>
    <source>
        <strain evidence="16 17">DSM 19867</strain>
    </source>
</reference>
<keyword evidence="10 11" id="KW-0998">Cell outer membrane</keyword>
<dbReference type="InterPro" id="IPR012910">
    <property type="entry name" value="Plug_dom"/>
</dbReference>
<evidence type="ECO:0000256" key="7">
    <source>
        <dbReference type="ARBA" id="ARBA00023065"/>
    </source>
</evidence>
<evidence type="ECO:0000313" key="17">
    <source>
        <dbReference type="Proteomes" id="UP000570514"/>
    </source>
</evidence>
<dbReference type="SUPFAM" id="SSF56935">
    <property type="entry name" value="Porins"/>
    <property type="match status" value="1"/>
</dbReference>
<keyword evidence="9 11" id="KW-0472">Membrane</keyword>
<evidence type="ECO:0000256" key="8">
    <source>
        <dbReference type="ARBA" id="ARBA00023077"/>
    </source>
</evidence>
<organism evidence="16 17">
    <name type="scientific">Rhizomicrobium palustre</name>
    <dbReference type="NCBI Taxonomy" id="189966"/>
    <lineage>
        <taxon>Bacteria</taxon>
        <taxon>Pseudomonadati</taxon>
        <taxon>Pseudomonadota</taxon>
        <taxon>Alphaproteobacteria</taxon>
        <taxon>Micropepsales</taxon>
        <taxon>Micropepsaceae</taxon>
        <taxon>Rhizomicrobium</taxon>
    </lineage>
</organism>
<dbReference type="InterPro" id="IPR036942">
    <property type="entry name" value="Beta-barrel_TonB_sf"/>
</dbReference>
<dbReference type="PANTHER" id="PTHR32552:SF81">
    <property type="entry name" value="TONB-DEPENDENT OUTER MEMBRANE RECEPTOR"/>
    <property type="match status" value="1"/>
</dbReference>
<protein>
    <submittedName>
        <fullName evidence="16">Iron complex outermembrane receptor protein</fullName>
    </submittedName>
</protein>
<name>A0A846MZV3_9PROT</name>
<comment type="similarity">
    <text evidence="11 12">Belongs to the TonB-dependent receptor family.</text>
</comment>
<keyword evidence="17" id="KW-1185">Reference proteome</keyword>
<dbReference type="PANTHER" id="PTHR32552">
    <property type="entry name" value="FERRICHROME IRON RECEPTOR-RELATED"/>
    <property type="match status" value="1"/>
</dbReference>
<evidence type="ECO:0000256" key="11">
    <source>
        <dbReference type="PROSITE-ProRule" id="PRU01360"/>
    </source>
</evidence>
<feature type="signal peptide" evidence="13">
    <location>
        <begin position="1"/>
        <end position="25"/>
    </location>
</feature>
<evidence type="ECO:0000256" key="3">
    <source>
        <dbReference type="ARBA" id="ARBA00022452"/>
    </source>
</evidence>
<evidence type="ECO:0000256" key="4">
    <source>
        <dbReference type="ARBA" id="ARBA00022496"/>
    </source>
</evidence>
<dbReference type="GO" id="GO:0009279">
    <property type="term" value="C:cell outer membrane"/>
    <property type="evidence" value="ECO:0007669"/>
    <property type="project" value="UniProtKB-SubCell"/>
</dbReference>
<dbReference type="AlphaFoldDB" id="A0A846MZV3"/>
<comment type="caution">
    <text evidence="16">The sequence shown here is derived from an EMBL/GenBank/DDBJ whole genome shotgun (WGS) entry which is preliminary data.</text>
</comment>
<keyword evidence="2 11" id="KW-0813">Transport</keyword>
<evidence type="ECO:0000256" key="13">
    <source>
        <dbReference type="SAM" id="SignalP"/>
    </source>
</evidence>
<dbReference type="Gene3D" id="2.40.170.20">
    <property type="entry name" value="TonB-dependent receptor, beta-barrel domain"/>
    <property type="match status" value="1"/>
</dbReference>
<evidence type="ECO:0000256" key="10">
    <source>
        <dbReference type="ARBA" id="ARBA00023237"/>
    </source>
</evidence>
<evidence type="ECO:0000256" key="12">
    <source>
        <dbReference type="RuleBase" id="RU003357"/>
    </source>
</evidence>
<evidence type="ECO:0000259" key="14">
    <source>
        <dbReference type="Pfam" id="PF00593"/>
    </source>
</evidence>
<dbReference type="Pfam" id="PF00593">
    <property type="entry name" value="TonB_dep_Rec_b-barrel"/>
    <property type="match status" value="1"/>
</dbReference>
<evidence type="ECO:0000256" key="6">
    <source>
        <dbReference type="ARBA" id="ARBA00023004"/>
    </source>
</evidence>
<accession>A0A846MZV3</accession>
<keyword evidence="13" id="KW-0732">Signal</keyword>
<keyword evidence="7" id="KW-0406">Ion transport</keyword>
<dbReference type="GO" id="GO:0006826">
    <property type="term" value="P:iron ion transport"/>
    <property type="evidence" value="ECO:0007669"/>
    <property type="project" value="UniProtKB-KW"/>
</dbReference>
<evidence type="ECO:0000256" key="5">
    <source>
        <dbReference type="ARBA" id="ARBA00022692"/>
    </source>
</evidence>